<protein>
    <submittedName>
        <fullName evidence="1">Methyltransferase type 12</fullName>
    </submittedName>
</protein>
<keyword evidence="1" id="KW-0808">Transferase</keyword>
<keyword evidence="1" id="KW-0489">Methyltransferase</keyword>
<proteinExistence type="predicted"/>
<evidence type="ECO:0000313" key="2">
    <source>
        <dbReference type="Proteomes" id="UP000232693"/>
    </source>
</evidence>
<dbReference type="RefSeq" id="WP_106647103.1">
    <property type="nucleotide sequence ID" value="NZ_BMGO01000001.1"/>
</dbReference>
<dbReference type="Proteomes" id="UP000232693">
    <property type="component" value="Chromosome"/>
</dbReference>
<reference evidence="1 2" key="1">
    <citation type="submission" date="2017-12" db="EMBL/GenBank/DDBJ databases">
        <title>Kangiella profundi FT102 completed genome.</title>
        <authorList>
            <person name="Xu J."/>
            <person name="Wang J."/>
            <person name="Lu Y."/>
        </authorList>
    </citation>
    <scope>NUCLEOTIDE SEQUENCE [LARGE SCALE GENOMIC DNA]</scope>
    <source>
        <strain evidence="1 2">FT102</strain>
    </source>
</reference>
<evidence type="ECO:0000313" key="1">
    <source>
        <dbReference type="EMBL" id="AUD79281.1"/>
    </source>
</evidence>
<organism evidence="1 2">
    <name type="scientific">Kangiella profundi</name>
    <dbReference type="NCBI Taxonomy" id="1561924"/>
    <lineage>
        <taxon>Bacteria</taxon>
        <taxon>Pseudomonadati</taxon>
        <taxon>Pseudomonadota</taxon>
        <taxon>Gammaproteobacteria</taxon>
        <taxon>Kangiellales</taxon>
        <taxon>Kangiellaceae</taxon>
        <taxon>Kangiella</taxon>
    </lineage>
</organism>
<dbReference type="InterPro" id="IPR029063">
    <property type="entry name" value="SAM-dependent_MTases_sf"/>
</dbReference>
<dbReference type="Pfam" id="PF13649">
    <property type="entry name" value="Methyltransf_25"/>
    <property type="match status" value="1"/>
</dbReference>
<dbReference type="InterPro" id="IPR041698">
    <property type="entry name" value="Methyltransf_25"/>
</dbReference>
<sequence length="179" mass="20044">MNGFTRYALKNLKSTGSIAPSSRFLAKKIAKTIPPTAKTLIELGAGDGVITRHLLATMNDDAKLTAYELSDQLLPLLEGIKHPGFSINNHSALELTNDFEPGSVDFLLSCLPIALFDEKMKRDLLQQIHQVLSPNGLFVQYQYLPKDRRLIMEYFPETKSKWIALNIPPSFIYIAKPAK</sequence>
<gene>
    <name evidence="1" type="ORF">CW740_08500</name>
</gene>
<dbReference type="SUPFAM" id="SSF53335">
    <property type="entry name" value="S-adenosyl-L-methionine-dependent methyltransferases"/>
    <property type="match status" value="1"/>
</dbReference>
<dbReference type="KEGG" id="kpd:CW740_08500"/>
<dbReference type="GO" id="GO:0032259">
    <property type="term" value="P:methylation"/>
    <property type="evidence" value="ECO:0007669"/>
    <property type="project" value="UniProtKB-KW"/>
</dbReference>
<name>A0A2K9AVZ6_9GAMM</name>
<dbReference type="EMBL" id="CP025120">
    <property type="protein sequence ID" value="AUD79281.1"/>
    <property type="molecule type" value="Genomic_DNA"/>
</dbReference>
<accession>A0A2K9AVZ6</accession>
<dbReference type="CDD" id="cd02440">
    <property type="entry name" value="AdoMet_MTases"/>
    <property type="match status" value="1"/>
</dbReference>
<dbReference type="GO" id="GO:0008168">
    <property type="term" value="F:methyltransferase activity"/>
    <property type="evidence" value="ECO:0007669"/>
    <property type="project" value="UniProtKB-KW"/>
</dbReference>
<dbReference type="AlphaFoldDB" id="A0A2K9AVZ6"/>
<keyword evidence="2" id="KW-1185">Reference proteome</keyword>
<dbReference type="OrthoDB" id="9805585at2"/>
<dbReference type="Gene3D" id="3.40.50.150">
    <property type="entry name" value="Vaccinia Virus protein VP39"/>
    <property type="match status" value="1"/>
</dbReference>